<gene>
    <name evidence="2" type="ORF">DWW57_11550</name>
    <name evidence="1" type="ORF">PN645_11015</name>
</gene>
<reference evidence="2 3" key="1">
    <citation type="submission" date="2018-08" db="EMBL/GenBank/DDBJ databases">
        <title>A genome reference for cultivated species of the human gut microbiota.</title>
        <authorList>
            <person name="Zou Y."/>
            <person name="Xue W."/>
            <person name="Luo G."/>
        </authorList>
    </citation>
    <scope>NUCLEOTIDE SEQUENCE [LARGE SCALE GENOMIC DNA]</scope>
    <source>
        <strain evidence="2 3">AF16-14</strain>
    </source>
</reference>
<evidence type="ECO:0000313" key="2">
    <source>
        <dbReference type="EMBL" id="RGU55722.1"/>
    </source>
</evidence>
<name>A0A412TPE7_9BACT</name>
<organism evidence="2 3">
    <name type="scientific">Odoribacter splanchnicus</name>
    <dbReference type="NCBI Taxonomy" id="28118"/>
    <lineage>
        <taxon>Bacteria</taxon>
        <taxon>Pseudomonadati</taxon>
        <taxon>Bacteroidota</taxon>
        <taxon>Bacteroidia</taxon>
        <taxon>Bacteroidales</taxon>
        <taxon>Odoribacteraceae</taxon>
        <taxon>Odoribacter</taxon>
    </lineage>
</organism>
<sequence length="91" mass="10282">MNKNVKKMIVMLGIVLGSTAMAITVQLGVWGWVPIELYTEYRDECESIPHAYWYENDMGSSDGILSVHGICTCSPGYMIDYEHGMCIRQTE</sequence>
<dbReference type="RefSeq" id="WP_046404629.1">
    <property type="nucleotide sequence ID" value="NZ_BAABYK010000001.1"/>
</dbReference>
<reference evidence="1" key="2">
    <citation type="submission" date="2023-01" db="EMBL/GenBank/DDBJ databases">
        <title>Human gut microbiome strain richness.</title>
        <authorList>
            <person name="Chen-Liaw A."/>
        </authorList>
    </citation>
    <scope>NUCLEOTIDE SEQUENCE</scope>
    <source>
        <strain evidence="1">RTP21484st1_B7_RTP21484_190118</strain>
    </source>
</reference>
<dbReference type="EMBL" id="QRYC01000015">
    <property type="protein sequence ID" value="RGU55722.1"/>
    <property type="molecule type" value="Genomic_DNA"/>
</dbReference>
<dbReference type="Proteomes" id="UP000284243">
    <property type="component" value="Unassembled WGS sequence"/>
</dbReference>
<evidence type="ECO:0000313" key="3">
    <source>
        <dbReference type="Proteomes" id="UP000284243"/>
    </source>
</evidence>
<accession>A0A412TPE7</accession>
<dbReference type="Proteomes" id="UP001212263">
    <property type="component" value="Unassembled WGS sequence"/>
</dbReference>
<protein>
    <submittedName>
        <fullName evidence="2">Uncharacterized protein</fullName>
    </submittedName>
</protein>
<evidence type="ECO:0000313" key="1">
    <source>
        <dbReference type="EMBL" id="MDB9223536.1"/>
    </source>
</evidence>
<dbReference type="EMBL" id="JAQMRD010000013">
    <property type="protein sequence ID" value="MDB9223536.1"/>
    <property type="molecule type" value="Genomic_DNA"/>
</dbReference>
<dbReference type="AlphaFoldDB" id="A0A412TPE7"/>
<comment type="caution">
    <text evidence="2">The sequence shown here is derived from an EMBL/GenBank/DDBJ whole genome shotgun (WGS) entry which is preliminary data.</text>
</comment>
<proteinExistence type="predicted"/>